<name>A0AAW0VS52_CHEQU</name>
<evidence type="ECO:0000313" key="3">
    <source>
        <dbReference type="Proteomes" id="UP001445076"/>
    </source>
</evidence>
<evidence type="ECO:0000256" key="1">
    <source>
        <dbReference type="SAM" id="MobiDB-lite"/>
    </source>
</evidence>
<protein>
    <submittedName>
        <fullName evidence="2">Uncharacterized protein</fullName>
    </submittedName>
</protein>
<evidence type="ECO:0000313" key="2">
    <source>
        <dbReference type="EMBL" id="KAK8719700.1"/>
    </source>
</evidence>
<reference evidence="2 3" key="1">
    <citation type="journal article" date="2024" name="BMC Genomics">
        <title>Genome assembly of redclaw crayfish (Cherax quadricarinatus) provides insights into its immune adaptation and hypoxia tolerance.</title>
        <authorList>
            <person name="Liu Z."/>
            <person name="Zheng J."/>
            <person name="Li H."/>
            <person name="Fang K."/>
            <person name="Wang S."/>
            <person name="He J."/>
            <person name="Zhou D."/>
            <person name="Weng S."/>
            <person name="Chi M."/>
            <person name="Gu Z."/>
            <person name="He J."/>
            <person name="Li F."/>
            <person name="Wang M."/>
        </authorList>
    </citation>
    <scope>NUCLEOTIDE SEQUENCE [LARGE SCALE GENOMIC DNA]</scope>
    <source>
        <strain evidence="2">ZL_2023a</strain>
    </source>
</reference>
<feature type="region of interest" description="Disordered" evidence="1">
    <location>
        <begin position="48"/>
        <end position="272"/>
    </location>
</feature>
<dbReference type="AlphaFoldDB" id="A0AAW0VS52"/>
<feature type="compositionally biased region" description="Basic and acidic residues" evidence="1">
    <location>
        <begin position="205"/>
        <end position="250"/>
    </location>
</feature>
<accession>A0AAW0VS52</accession>
<sequence length="737" mass="83942">MELENKENNSGQEELENVSNLISSLRRLEIEHLTSQDLPELEHSLAQVTLDEHDIHETPSEDKKVEHDNKDRDYLHEENETTFNKKDDDKEIPKENDDDEEESFSYVTTEKSKVIPEQNASLEEKQNSISTPTKEATHEQEEHGSKDRNSQHEENKNTFIKKDDDKETSTENEENYSNKTTEKSKVIPEQNASLEEKWNINSTLTKEEATHEKIDLPTKLNVEQEKKEAKKDKDKKEEDDYNRDKSKVEKEEEEEDHSDDENPADDDCELPKVNEKPFRLVRRGPGINVQQNAYYHVGHEAPSAFPESQLWNFTAGAPSSGLLTPQHAQSPGYSGVSPMHGGVTDYIHQHVQCQAPQAISPGYPDMSPTHGVLPDNFQYNMVPDRTLEAPMSMITHPAALDECSYNMPTYLPPASDVDGNYYGSLTGSFIIPDSPPISSPDENENYQHGFGSSPPSPDQDINYLLEAIYEVMNNKETTIVPPQELENIIRHLTDEIEVPATNISQMRRGTSQTLNYSSEPSPPMFNSFQTLEPGIEYDNIPASHSQGLVLREMPDTEWKMVPDPRRLREARRQMARITNEELVKKDEDGDTLFIVLACQKLETENYTELLIAVLERLEGINLCCDRVINRVTKRCDECGNADQSRFYSPLGMKNHEGDSILSSVVKMKHPVTVINYIIEKISHSPSDVQRIFDNSSIDIYYCSQIYYPNLSRFMVYPQTTCSQGNSLVTQLTIGQTH</sequence>
<keyword evidence="3" id="KW-1185">Reference proteome</keyword>
<dbReference type="Proteomes" id="UP001445076">
    <property type="component" value="Unassembled WGS sequence"/>
</dbReference>
<feature type="region of interest" description="Disordered" evidence="1">
    <location>
        <begin position="434"/>
        <end position="457"/>
    </location>
</feature>
<dbReference type="EMBL" id="JARKIK010001519">
    <property type="protein sequence ID" value="KAK8719700.1"/>
    <property type="molecule type" value="Genomic_DNA"/>
</dbReference>
<organism evidence="2 3">
    <name type="scientific">Cherax quadricarinatus</name>
    <name type="common">Australian red claw crayfish</name>
    <dbReference type="NCBI Taxonomy" id="27406"/>
    <lineage>
        <taxon>Eukaryota</taxon>
        <taxon>Metazoa</taxon>
        <taxon>Ecdysozoa</taxon>
        <taxon>Arthropoda</taxon>
        <taxon>Crustacea</taxon>
        <taxon>Multicrustacea</taxon>
        <taxon>Malacostraca</taxon>
        <taxon>Eumalacostraca</taxon>
        <taxon>Eucarida</taxon>
        <taxon>Decapoda</taxon>
        <taxon>Pleocyemata</taxon>
        <taxon>Astacidea</taxon>
        <taxon>Parastacoidea</taxon>
        <taxon>Parastacidae</taxon>
        <taxon>Cherax</taxon>
    </lineage>
</organism>
<gene>
    <name evidence="2" type="ORF">OTU49_013849</name>
</gene>
<proteinExistence type="predicted"/>
<comment type="caution">
    <text evidence="2">The sequence shown here is derived from an EMBL/GenBank/DDBJ whole genome shotgun (WGS) entry which is preliminary data.</text>
</comment>
<feature type="compositionally biased region" description="Basic and acidic residues" evidence="1">
    <location>
        <begin position="50"/>
        <end position="95"/>
    </location>
</feature>
<feature type="compositionally biased region" description="Basic and acidic residues" evidence="1">
    <location>
        <begin position="135"/>
        <end position="169"/>
    </location>
</feature>
<feature type="compositionally biased region" description="Acidic residues" evidence="1">
    <location>
        <begin position="251"/>
        <end position="268"/>
    </location>
</feature>